<evidence type="ECO:0000256" key="1">
    <source>
        <dbReference type="ARBA" id="ARBA00001933"/>
    </source>
</evidence>
<dbReference type="InterPro" id="IPR015422">
    <property type="entry name" value="PyrdxlP-dep_Trfase_small"/>
</dbReference>
<keyword evidence="3 7" id="KW-0032">Aminotransferase</keyword>
<reference evidence="7 8" key="1">
    <citation type="submission" date="2023-09" db="EMBL/GenBank/DDBJ databases">
        <authorList>
            <person name="Rey-Velasco X."/>
        </authorList>
    </citation>
    <scope>NUCLEOTIDE SEQUENCE [LARGE SCALE GENOMIC DNA]</scope>
    <source>
        <strain evidence="7 8">W332</strain>
    </source>
</reference>
<dbReference type="Pfam" id="PF00155">
    <property type="entry name" value="Aminotran_1_2"/>
    <property type="match status" value="1"/>
</dbReference>
<dbReference type="SUPFAM" id="SSF53383">
    <property type="entry name" value="PLP-dependent transferases"/>
    <property type="match status" value="1"/>
</dbReference>
<evidence type="ECO:0000256" key="4">
    <source>
        <dbReference type="ARBA" id="ARBA00022679"/>
    </source>
</evidence>
<dbReference type="GO" id="GO:0008483">
    <property type="term" value="F:transaminase activity"/>
    <property type="evidence" value="ECO:0007669"/>
    <property type="project" value="UniProtKB-KW"/>
</dbReference>
<dbReference type="Gene3D" id="3.90.1150.10">
    <property type="entry name" value="Aspartate Aminotransferase, domain 1"/>
    <property type="match status" value="1"/>
</dbReference>
<feature type="domain" description="Aminotransferase class I/classII large" evidence="6">
    <location>
        <begin position="52"/>
        <end position="400"/>
    </location>
</feature>
<dbReference type="PANTHER" id="PTHR46383">
    <property type="entry name" value="ASPARTATE AMINOTRANSFERASE"/>
    <property type="match status" value="1"/>
</dbReference>
<evidence type="ECO:0000313" key="8">
    <source>
        <dbReference type="Proteomes" id="UP001259492"/>
    </source>
</evidence>
<comment type="cofactor">
    <cofactor evidence="1">
        <name>pyridoxal 5'-phosphate</name>
        <dbReference type="ChEBI" id="CHEBI:597326"/>
    </cofactor>
</comment>
<dbReference type="RefSeq" id="WP_311427782.1">
    <property type="nucleotide sequence ID" value="NZ_JAVRIA010000005.1"/>
</dbReference>
<evidence type="ECO:0000256" key="2">
    <source>
        <dbReference type="ARBA" id="ARBA00007441"/>
    </source>
</evidence>
<organism evidence="7 8">
    <name type="scientific">Microcosmobacter mediterraneus</name>
    <dbReference type="NCBI Taxonomy" id="3075607"/>
    <lineage>
        <taxon>Bacteria</taxon>
        <taxon>Pseudomonadati</taxon>
        <taxon>Bacteroidota</taxon>
        <taxon>Flavobacteriia</taxon>
        <taxon>Flavobacteriales</taxon>
        <taxon>Flavobacteriaceae</taxon>
        <taxon>Microcosmobacter</taxon>
    </lineage>
</organism>
<keyword evidence="5" id="KW-0663">Pyridoxal phosphate</keyword>
<dbReference type="CDD" id="cd00609">
    <property type="entry name" value="AAT_like"/>
    <property type="match status" value="1"/>
</dbReference>
<dbReference type="PANTHER" id="PTHR46383:SF1">
    <property type="entry name" value="ASPARTATE AMINOTRANSFERASE"/>
    <property type="match status" value="1"/>
</dbReference>
<name>A0ABU2YLV2_9FLAO</name>
<comment type="similarity">
    <text evidence="2">Belongs to the class-I pyridoxal-phosphate-dependent aminotransferase family.</text>
</comment>
<evidence type="ECO:0000256" key="5">
    <source>
        <dbReference type="ARBA" id="ARBA00022898"/>
    </source>
</evidence>
<evidence type="ECO:0000256" key="3">
    <source>
        <dbReference type="ARBA" id="ARBA00022576"/>
    </source>
</evidence>
<dbReference type="InterPro" id="IPR004839">
    <property type="entry name" value="Aminotransferase_I/II_large"/>
</dbReference>
<keyword evidence="8" id="KW-1185">Reference proteome</keyword>
<dbReference type="Proteomes" id="UP001259492">
    <property type="component" value="Unassembled WGS sequence"/>
</dbReference>
<evidence type="ECO:0000259" key="6">
    <source>
        <dbReference type="Pfam" id="PF00155"/>
    </source>
</evidence>
<dbReference type="InterPro" id="IPR015421">
    <property type="entry name" value="PyrdxlP-dep_Trfase_major"/>
</dbReference>
<sequence length="419" mass="46749">MKTSELAEGLKGSEIIKIAGEVNALKAQGEVIYNQTIGDFNPNVFPIPVALKSAIIDAYEANHTNYPTANGMQELRDTVSSYLSRRLGLDYASDEILISGGARPLIYATYQTVLDISDKVLYPVPSWNNDAYTYLARNNAVVVETKPEHKFMPTVEDIKPQIRDVNLVALCSPLNPTGTTFTKEALSEICDLVIAENVRRQTLNIKPLYVLYDQIYWQLTYNQTQHYNPVELNSEMRDYTIFVDGISKAFASTGVRVGWAFGPKHVISKMKAMLSHIGAWSPKAEQIATASFLKQDAEVSKYLGWIKGELDDRLISFYNGFQDLKSKGYSVDAIEPEAALYLTVQFDLVGKTTQNGQVLEDIKAVTSYLLNEAKLAVVPFYAFGTSLESNWFRLSVGTAKKEDISTIFKLLEEALNKLS</sequence>
<dbReference type="InterPro" id="IPR015424">
    <property type="entry name" value="PyrdxlP-dep_Trfase"/>
</dbReference>
<dbReference type="Gene3D" id="3.40.640.10">
    <property type="entry name" value="Type I PLP-dependent aspartate aminotransferase-like (Major domain)"/>
    <property type="match status" value="1"/>
</dbReference>
<evidence type="ECO:0000313" key="7">
    <source>
        <dbReference type="EMBL" id="MDT0559017.1"/>
    </source>
</evidence>
<accession>A0ABU2YLV2</accession>
<protein>
    <submittedName>
        <fullName evidence="7">Aminotransferase class I/II-fold pyridoxal phosphate-dependent enzyme</fullName>
    </submittedName>
</protein>
<proteinExistence type="inferred from homology"/>
<keyword evidence="4" id="KW-0808">Transferase</keyword>
<gene>
    <name evidence="7" type="ORF">RM697_10180</name>
</gene>
<dbReference type="EMBL" id="JAVRIA010000005">
    <property type="protein sequence ID" value="MDT0559017.1"/>
    <property type="molecule type" value="Genomic_DNA"/>
</dbReference>
<dbReference type="InterPro" id="IPR050596">
    <property type="entry name" value="AspAT/PAT-like"/>
</dbReference>
<comment type="caution">
    <text evidence="7">The sequence shown here is derived from an EMBL/GenBank/DDBJ whole genome shotgun (WGS) entry which is preliminary data.</text>
</comment>